<keyword evidence="8" id="KW-1185">Reference proteome</keyword>
<name>A0AAJ0G2G0_9HYPO</name>
<dbReference type="NCBIfam" id="NF006203">
    <property type="entry name" value="PRK08327.1"/>
    <property type="match status" value="1"/>
</dbReference>
<keyword evidence="2 3" id="KW-0786">Thiamine pyrophosphate</keyword>
<dbReference type="Gene3D" id="3.40.50.1220">
    <property type="entry name" value="TPP-binding domain"/>
    <property type="match status" value="1"/>
</dbReference>
<reference evidence="7" key="1">
    <citation type="submission" date="2023-06" db="EMBL/GenBank/DDBJ databases">
        <title>Conoideocrella luteorostrata (Hypocreales: Clavicipitaceae), a potential biocontrol fungus for elongate hemlock scale in United States Christmas tree production areas.</title>
        <authorList>
            <person name="Barrett H."/>
            <person name="Lovett B."/>
            <person name="Macias A.M."/>
            <person name="Stajich J.E."/>
            <person name="Kasson M.T."/>
        </authorList>
    </citation>
    <scope>NUCLEOTIDE SEQUENCE</scope>
    <source>
        <strain evidence="7">ARSEF 14590</strain>
    </source>
</reference>
<evidence type="ECO:0000259" key="4">
    <source>
        <dbReference type="Pfam" id="PF00205"/>
    </source>
</evidence>
<evidence type="ECO:0000259" key="6">
    <source>
        <dbReference type="Pfam" id="PF02776"/>
    </source>
</evidence>
<dbReference type="Pfam" id="PF00205">
    <property type="entry name" value="TPP_enzyme_M"/>
    <property type="match status" value="1"/>
</dbReference>
<accession>A0AAJ0G2G0</accession>
<dbReference type="Pfam" id="PF02776">
    <property type="entry name" value="TPP_enzyme_N"/>
    <property type="match status" value="1"/>
</dbReference>
<dbReference type="PANTHER" id="PTHR18968">
    <property type="entry name" value="THIAMINE PYROPHOSPHATE ENZYMES"/>
    <property type="match status" value="1"/>
</dbReference>
<gene>
    <name evidence="7" type="ORF">QQS21_000823</name>
</gene>
<dbReference type="GO" id="GO:0005948">
    <property type="term" value="C:acetolactate synthase complex"/>
    <property type="evidence" value="ECO:0007669"/>
    <property type="project" value="TreeGrafter"/>
</dbReference>
<evidence type="ECO:0000259" key="5">
    <source>
        <dbReference type="Pfam" id="PF02775"/>
    </source>
</evidence>
<dbReference type="EMBL" id="JASWJB010000008">
    <property type="protein sequence ID" value="KAK2616191.1"/>
    <property type="molecule type" value="Genomic_DNA"/>
</dbReference>
<dbReference type="SUPFAM" id="SSF52518">
    <property type="entry name" value="Thiamin diphosphate-binding fold (THDP-binding)"/>
    <property type="match status" value="2"/>
</dbReference>
<feature type="domain" description="Thiamine pyrophosphate enzyme N-terminal TPP-binding" evidence="6">
    <location>
        <begin position="4"/>
        <end position="135"/>
    </location>
</feature>
<sequence>MYTASFAFFDALCQAGVSHCFVNLGSDHPSIIEAMLQGQRKGHGRFPRVITCPSEMVAMSMADGFARITGKPQCVIVHVDVGTQALGVAVHNASVGRAPVLLFAGMSPCTQEGELRGSRSEFIHWLQDIPDQKAIVGQYCRYAAEIKTGVNIKQMVNRALQFATSGPQGPVYLCATREVLEADITPYEIQQDQWEPVELGGLTTKSADRIAQALAKADKPLIVTGYSGRNLQIPSALVELTDTITTLRVLDGAGSDMCFPANHPAWLGMRIGAHDAIREADVIIVLDCDVPWIPTRCQPRKDAIVFHIDVDPLKQQMPLFYIPSQARYRADSLTAVEQITQILKTGDAARLLEERDLTVAEGSRKIAFSDFLMQIDKAAEPFPDGRFGTGHLSKILRRVCPDETIWAVEAVTNTSFIHDNVQPTEPGSWINCGGGGLGWSGGGALGIKLATDALAGGNGRGKFVCHVVGDGTYLFSIPGSVYWISKRYNIPILTIVLNNNGWNAPRKSYMLVHPDGEAAAASNEDINISFAPAPDYAGIAAAAGSGEIHAFKVSQAAELEATLKDAVAKVQAGKTAVVDCKVVLDC</sequence>
<organism evidence="7 8">
    <name type="scientific">Conoideocrella luteorostrata</name>
    <dbReference type="NCBI Taxonomy" id="1105319"/>
    <lineage>
        <taxon>Eukaryota</taxon>
        <taxon>Fungi</taxon>
        <taxon>Dikarya</taxon>
        <taxon>Ascomycota</taxon>
        <taxon>Pezizomycotina</taxon>
        <taxon>Sordariomycetes</taxon>
        <taxon>Hypocreomycetidae</taxon>
        <taxon>Hypocreales</taxon>
        <taxon>Clavicipitaceae</taxon>
        <taxon>Conoideocrella</taxon>
    </lineage>
</organism>
<dbReference type="GO" id="GO:0009097">
    <property type="term" value="P:isoleucine biosynthetic process"/>
    <property type="evidence" value="ECO:0007669"/>
    <property type="project" value="TreeGrafter"/>
</dbReference>
<proteinExistence type="inferred from homology"/>
<dbReference type="InterPro" id="IPR045229">
    <property type="entry name" value="TPP_enz"/>
</dbReference>
<dbReference type="InterPro" id="IPR029061">
    <property type="entry name" value="THDP-binding"/>
</dbReference>
<evidence type="ECO:0000256" key="2">
    <source>
        <dbReference type="ARBA" id="ARBA00023052"/>
    </source>
</evidence>
<evidence type="ECO:0000313" key="8">
    <source>
        <dbReference type="Proteomes" id="UP001251528"/>
    </source>
</evidence>
<evidence type="ECO:0000256" key="3">
    <source>
        <dbReference type="RuleBase" id="RU362132"/>
    </source>
</evidence>
<dbReference type="AlphaFoldDB" id="A0AAJ0G2G0"/>
<protein>
    <recommendedName>
        <fullName evidence="9">Pyruvate decarboxylase</fullName>
    </recommendedName>
</protein>
<evidence type="ECO:0000313" key="7">
    <source>
        <dbReference type="EMBL" id="KAK2616191.1"/>
    </source>
</evidence>
<dbReference type="InterPro" id="IPR011766">
    <property type="entry name" value="TPP_enzyme_TPP-bd"/>
</dbReference>
<dbReference type="GO" id="GO:0030976">
    <property type="term" value="F:thiamine pyrophosphate binding"/>
    <property type="evidence" value="ECO:0007669"/>
    <property type="project" value="InterPro"/>
</dbReference>
<dbReference type="SUPFAM" id="SSF52467">
    <property type="entry name" value="DHS-like NAD/FAD-binding domain"/>
    <property type="match status" value="1"/>
</dbReference>
<dbReference type="PANTHER" id="PTHR18968:SF164">
    <property type="entry name" value="PYRUVATE DECARBOXYLASE"/>
    <property type="match status" value="1"/>
</dbReference>
<dbReference type="InterPro" id="IPR012001">
    <property type="entry name" value="Thiamin_PyroP_enz_TPP-bd_dom"/>
</dbReference>
<dbReference type="GO" id="GO:0005739">
    <property type="term" value="C:mitochondrion"/>
    <property type="evidence" value="ECO:0007669"/>
    <property type="project" value="TreeGrafter"/>
</dbReference>
<feature type="domain" description="Thiamine pyrophosphate enzyme central" evidence="4">
    <location>
        <begin position="208"/>
        <end position="312"/>
    </location>
</feature>
<evidence type="ECO:0008006" key="9">
    <source>
        <dbReference type="Google" id="ProtNLM"/>
    </source>
</evidence>
<dbReference type="InterPro" id="IPR012000">
    <property type="entry name" value="Thiamin_PyroP_enz_cen_dom"/>
</dbReference>
<dbReference type="Proteomes" id="UP001251528">
    <property type="component" value="Unassembled WGS sequence"/>
</dbReference>
<feature type="domain" description="Thiamine pyrophosphate enzyme TPP-binding" evidence="5">
    <location>
        <begin position="416"/>
        <end position="580"/>
    </location>
</feature>
<dbReference type="Pfam" id="PF02775">
    <property type="entry name" value="TPP_enzyme_C"/>
    <property type="match status" value="1"/>
</dbReference>
<dbReference type="GO" id="GO:0003984">
    <property type="term" value="F:acetolactate synthase activity"/>
    <property type="evidence" value="ECO:0007669"/>
    <property type="project" value="TreeGrafter"/>
</dbReference>
<dbReference type="InterPro" id="IPR029035">
    <property type="entry name" value="DHS-like_NAD/FAD-binding_dom"/>
</dbReference>
<comment type="similarity">
    <text evidence="1 3">Belongs to the TPP enzyme family.</text>
</comment>
<dbReference type="GO" id="GO:0009099">
    <property type="term" value="P:L-valine biosynthetic process"/>
    <property type="evidence" value="ECO:0007669"/>
    <property type="project" value="TreeGrafter"/>
</dbReference>
<evidence type="ECO:0000256" key="1">
    <source>
        <dbReference type="ARBA" id="ARBA00007812"/>
    </source>
</evidence>
<dbReference type="CDD" id="cd07035">
    <property type="entry name" value="TPP_PYR_POX_like"/>
    <property type="match status" value="1"/>
</dbReference>
<dbReference type="GO" id="GO:0050660">
    <property type="term" value="F:flavin adenine dinucleotide binding"/>
    <property type="evidence" value="ECO:0007669"/>
    <property type="project" value="TreeGrafter"/>
</dbReference>
<dbReference type="Gene3D" id="3.40.50.970">
    <property type="match status" value="2"/>
</dbReference>
<dbReference type="GO" id="GO:0000287">
    <property type="term" value="F:magnesium ion binding"/>
    <property type="evidence" value="ECO:0007669"/>
    <property type="project" value="InterPro"/>
</dbReference>
<comment type="caution">
    <text evidence="7">The sequence shown here is derived from an EMBL/GenBank/DDBJ whole genome shotgun (WGS) entry which is preliminary data.</text>
</comment>